<evidence type="ECO:0000313" key="1">
    <source>
        <dbReference type="EMBL" id="KUM47680.1"/>
    </source>
</evidence>
<dbReference type="EMBL" id="LKAM01000007">
    <property type="protein sequence ID" value="KUM47680.1"/>
    <property type="molecule type" value="Genomic_DNA"/>
</dbReference>
<gene>
    <name evidence="1" type="ORF">ABT39_MTgene5867</name>
</gene>
<proteinExistence type="predicted"/>
<comment type="caution">
    <text evidence="1">The sequence shown here is derived from an EMBL/GenBank/DDBJ whole genome shotgun (WGS) entry which is preliminary data.</text>
</comment>
<protein>
    <submittedName>
        <fullName evidence="1">Uncharacterized protein</fullName>
    </submittedName>
</protein>
<geneLocation type="mitochondrion" evidence="1"/>
<organism evidence="1">
    <name type="scientific">Picea glauca</name>
    <name type="common">White spruce</name>
    <name type="synonym">Pinus glauca</name>
    <dbReference type="NCBI Taxonomy" id="3330"/>
    <lineage>
        <taxon>Eukaryota</taxon>
        <taxon>Viridiplantae</taxon>
        <taxon>Streptophyta</taxon>
        <taxon>Embryophyta</taxon>
        <taxon>Tracheophyta</taxon>
        <taxon>Spermatophyta</taxon>
        <taxon>Pinopsida</taxon>
        <taxon>Pinidae</taxon>
        <taxon>Conifers I</taxon>
        <taxon>Pinales</taxon>
        <taxon>Pinaceae</taxon>
        <taxon>Picea</taxon>
    </lineage>
</organism>
<reference evidence="1" key="1">
    <citation type="journal article" date="2015" name="Genome Biol. Evol.">
        <title>Organellar Genomes of White Spruce (Picea glauca): Assembly and Annotation.</title>
        <authorList>
            <person name="Jackman S.D."/>
            <person name="Warren R.L."/>
            <person name="Gibb E.A."/>
            <person name="Vandervalk B.P."/>
            <person name="Mohamadi H."/>
            <person name="Chu J."/>
            <person name="Raymond A."/>
            <person name="Pleasance S."/>
            <person name="Coope R."/>
            <person name="Wildung M.R."/>
            <person name="Ritland C.E."/>
            <person name="Bousquet J."/>
            <person name="Jones S.J."/>
            <person name="Bohlmann J."/>
            <person name="Birol I."/>
        </authorList>
    </citation>
    <scope>NUCLEOTIDE SEQUENCE [LARGE SCALE GENOMIC DNA]</scope>
    <source>
        <tissue evidence="1">Flushing bud</tissue>
    </source>
</reference>
<name>A0A101LYI7_PICGL</name>
<dbReference type="AlphaFoldDB" id="A0A101LYI7"/>
<sequence length="68" mass="8008">MHGHSSFKAFSCLLLTHPDQFERCGLHSKPHRPAIRGLYELKKDYDSESRIHQILGTRLLGWVIRFIY</sequence>
<accession>A0A101LYI7</accession>
<keyword evidence="1" id="KW-0496">Mitochondrion</keyword>